<dbReference type="InterPro" id="IPR032346">
    <property type="entry name" value="P66_CC"/>
</dbReference>
<dbReference type="PANTHER" id="PTHR13455:SF7">
    <property type="entry name" value="SIMJANG, ISOFORM E"/>
    <property type="match status" value="1"/>
</dbReference>
<keyword evidence="9" id="KW-1185">Reference proteome</keyword>
<keyword evidence="2" id="KW-0805">Transcription regulation</keyword>
<evidence type="ECO:0000313" key="8">
    <source>
        <dbReference type="EMBL" id="KAG8177385.1"/>
    </source>
</evidence>
<dbReference type="Gene3D" id="6.10.250.1650">
    <property type="match status" value="1"/>
</dbReference>
<feature type="compositionally biased region" description="Low complexity" evidence="6">
    <location>
        <begin position="244"/>
        <end position="263"/>
    </location>
</feature>
<evidence type="ECO:0000256" key="1">
    <source>
        <dbReference type="ARBA" id="ARBA00004123"/>
    </source>
</evidence>
<evidence type="ECO:0000256" key="6">
    <source>
        <dbReference type="SAM" id="MobiDB-lite"/>
    </source>
</evidence>
<dbReference type="PANTHER" id="PTHR13455">
    <property type="entry name" value="TRANSCRIPTIONAL REPRESSOR P66-RELATED"/>
    <property type="match status" value="1"/>
</dbReference>
<keyword evidence="4" id="KW-0804">Transcription</keyword>
<feature type="compositionally biased region" description="Low complexity" evidence="6">
    <location>
        <begin position="510"/>
        <end position="538"/>
    </location>
</feature>
<organism evidence="8 9">
    <name type="scientific">Oedothorax gibbosus</name>
    <dbReference type="NCBI Taxonomy" id="931172"/>
    <lineage>
        <taxon>Eukaryota</taxon>
        <taxon>Metazoa</taxon>
        <taxon>Ecdysozoa</taxon>
        <taxon>Arthropoda</taxon>
        <taxon>Chelicerata</taxon>
        <taxon>Arachnida</taxon>
        <taxon>Araneae</taxon>
        <taxon>Araneomorphae</taxon>
        <taxon>Entelegynae</taxon>
        <taxon>Araneoidea</taxon>
        <taxon>Linyphiidae</taxon>
        <taxon>Erigoninae</taxon>
        <taxon>Oedothorax</taxon>
    </lineage>
</organism>
<feature type="region of interest" description="Disordered" evidence="6">
    <location>
        <begin position="237"/>
        <end position="275"/>
    </location>
</feature>
<feature type="compositionally biased region" description="Polar residues" evidence="6">
    <location>
        <begin position="650"/>
        <end position="664"/>
    </location>
</feature>
<feature type="region of interest" description="Disordered" evidence="6">
    <location>
        <begin position="625"/>
        <end position="664"/>
    </location>
</feature>
<feature type="compositionally biased region" description="Acidic residues" evidence="6">
    <location>
        <begin position="125"/>
        <end position="134"/>
    </location>
</feature>
<accession>A0AAV6TZE9</accession>
<feature type="compositionally biased region" description="Basic and acidic residues" evidence="6">
    <location>
        <begin position="498"/>
        <end position="507"/>
    </location>
</feature>
<comment type="subcellular location">
    <subcellularLocation>
        <location evidence="1">Nucleus</location>
    </subcellularLocation>
</comment>
<evidence type="ECO:0000256" key="5">
    <source>
        <dbReference type="ARBA" id="ARBA00023242"/>
    </source>
</evidence>
<dbReference type="AlphaFoldDB" id="A0AAV6TZE9"/>
<dbReference type="Proteomes" id="UP000827092">
    <property type="component" value="Unassembled WGS sequence"/>
</dbReference>
<sequence>MLIIHAFLEPYSVVPNFLPRNMNSEIVPPIKRRRGRPKKNKNVTAINKFPTFTPQTNYPAKRKALDTSPEIEIISHNGIDPKRPRPEDPQDPSDDQPKRLQPPRRARFTESYGGTADVVLVSASESEEDSDSDSECGPIPSPVLKVRTPEEQEKYDTKIQELRKALGDEEMKLVLLRKLRDSQTSQAKRGEANGSPLPTALAAAAAQRQTVHLKGGMQIQPLPSKQLMNSNKYLVKKEPKPEPISRSTSSPSSQFKPIQSSSSHKQKPSIKQEAAAEQLNSNHLNQYPLLKNLSNQITITPVPTPTSSSNGSSINNSRHHHHQPTQQQIQEQEKNDAETLQQRQAAAKLALRKQLETTLLQIPLPKPPPLKINFFPNANSMEYLCLMGLDFVVDFLTRSKRHPLQKDPLKCAQCSTDFTCAWKWKEVEREGKKVYDAFCEACINSNVRKALKAQHTNNLKSAFLKALQQEKEIDRLTIHTLPKVTPKPERTSQQPSHKPRDASRDITPKSSSHSGRHSSSSTGRQPAPAHSASASSSAFTMPKHGSMAMPYIPKSSHQGMNHHGMPKSSSRGQDINHAALAQLSKLSPQYQSLLQAQAQQLLAAGVPLHPGVLSLSPFMAPMLQNHHHHHHASSRSSKSNRDRNRHYNPNERQSPNVPSSSWKA</sequence>
<keyword evidence="5" id="KW-0539">Nucleus</keyword>
<gene>
    <name evidence="8" type="ORF">JTE90_015939</name>
</gene>
<keyword evidence="3" id="KW-0175">Coiled coil</keyword>
<feature type="compositionally biased region" description="Low complexity" evidence="6">
    <location>
        <begin position="298"/>
        <end position="316"/>
    </location>
</feature>
<dbReference type="GO" id="GO:0000122">
    <property type="term" value="P:negative regulation of transcription by RNA polymerase II"/>
    <property type="evidence" value="ECO:0007669"/>
    <property type="project" value="InterPro"/>
</dbReference>
<feature type="region of interest" description="Disordered" evidence="6">
    <location>
        <begin position="74"/>
        <end position="155"/>
    </location>
</feature>
<evidence type="ECO:0000256" key="3">
    <source>
        <dbReference type="ARBA" id="ARBA00023054"/>
    </source>
</evidence>
<dbReference type="Pfam" id="PF16563">
    <property type="entry name" value="P66_CC"/>
    <property type="match status" value="1"/>
</dbReference>
<protein>
    <recommendedName>
        <fullName evidence="7">Transcriptional repressor p66 coiled-coil MBD2-interaction domain-containing protein</fullName>
    </recommendedName>
</protein>
<dbReference type="GO" id="GO:0016581">
    <property type="term" value="C:NuRD complex"/>
    <property type="evidence" value="ECO:0007669"/>
    <property type="project" value="TreeGrafter"/>
</dbReference>
<feature type="compositionally biased region" description="Basic and acidic residues" evidence="6">
    <location>
        <begin position="79"/>
        <end position="88"/>
    </location>
</feature>
<feature type="region of interest" description="Disordered" evidence="6">
    <location>
        <begin position="50"/>
        <end position="69"/>
    </location>
</feature>
<comment type="caution">
    <text evidence="8">The sequence shown here is derived from an EMBL/GenBank/DDBJ whole genome shotgun (WGS) entry which is preliminary data.</text>
</comment>
<proteinExistence type="predicted"/>
<evidence type="ECO:0000313" key="9">
    <source>
        <dbReference type="Proteomes" id="UP000827092"/>
    </source>
</evidence>
<feature type="region of interest" description="Disordered" evidence="6">
    <location>
        <begin position="477"/>
        <end position="572"/>
    </location>
</feature>
<evidence type="ECO:0000256" key="4">
    <source>
        <dbReference type="ARBA" id="ARBA00023163"/>
    </source>
</evidence>
<dbReference type="InterPro" id="IPR040386">
    <property type="entry name" value="P66"/>
</dbReference>
<feature type="domain" description="Transcriptional repressor p66 coiled-coil MBD2-interaction" evidence="7">
    <location>
        <begin position="154"/>
        <end position="184"/>
    </location>
</feature>
<feature type="region of interest" description="Disordered" evidence="6">
    <location>
        <begin position="298"/>
        <end position="343"/>
    </location>
</feature>
<name>A0AAV6TZE9_9ARAC</name>
<reference evidence="8 9" key="1">
    <citation type="journal article" date="2022" name="Nat. Ecol. Evol.">
        <title>A masculinizing supergene underlies an exaggerated male reproductive morph in a spider.</title>
        <authorList>
            <person name="Hendrickx F."/>
            <person name="De Corte Z."/>
            <person name="Sonet G."/>
            <person name="Van Belleghem S.M."/>
            <person name="Kostlbacher S."/>
            <person name="Vangestel C."/>
        </authorList>
    </citation>
    <scope>NUCLEOTIDE SEQUENCE [LARGE SCALE GENOMIC DNA]</scope>
    <source>
        <strain evidence="8">W744_W776</strain>
    </source>
</reference>
<evidence type="ECO:0000259" key="7">
    <source>
        <dbReference type="Pfam" id="PF16563"/>
    </source>
</evidence>
<evidence type="ECO:0000256" key="2">
    <source>
        <dbReference type="ARBA" id="ARBA00023015"/>
    </source>
</evidence>
<dbReference type="EMBL" id="JAFNEN010000783">
    <property type="protein sequence ID" value="KAG8177385.1"/>
    <property type="molecule type" value="Genomic_DNA"/>
</dbReference>